<sequence length="377" mass="42564">MKKYGLSLLCCICISITAIAQKIENLVELKKESGNCLFHHLDKASRTPAFESEGYWVWGSSVVKGDDGKYHMFVSRFPKTLPFHPGWMVASEIVHAVSDVPQGPYHFSDVALPARGAQYWDGRSTHNPRILKQNGKYYLIYMGSTHPFAEPEYDQLTLDSPWCTVARANKRIGLAISDSPYGPWKRLDEPILKTQPDTFYSFLTSNPSPIIQEDGSIVMIFKGRRYINGYQHSAMSLGIAYAPQIEGPYKVLNNNEPIFEVNGQGEAEDPFLWKDSNGYHIIFKDHVAKFTGEQGGGVMAHSKDGIQWTVDKAPKAYSRSVEWEDGKIEMQGQLERPFILFEDGKPIYIFFATMDGPGGFENASRSWNMVIPIKDKE</sequence>
<accession>A0A1Y3YT94</accession>
<comment type="caution">
    <text evidence="2">The sequence shown here is derived from an EMBL/GenBank/DDBJ whole genome shotgun (WGS) entry which is preliminary data.</text>
</comment>
<evidence type="ECO:0000256" key="1">
    <source>
        <dbReference type="SAM" id="SignalP"/>
    </source>
</evidence>
<name>A0A1Y3YT94_9BACE</name>
<dbReference type="Gene3D" id="2.115.10.20">
    <property type="entry name" value="Glycosyl hydrolase domain, family 43"/>
    <property type="match status" value="1"/>
</dbReference>
<dbReference type="SUPFAM" id="SSF75005">
    <property type="entry name" value="Arabinanase/levansucrase/invertase"/>
    <property type="match status" value="1"/>
</dbReference>
<feature type="signal peptide" evidence="1">
    <location>
        <begin position="1"/>
        <end position="20"/>
    </location>
</feature>
<feature type="chain" id="PRO_5012260509" evidence="1">
    <location>
        <begin position="21"/>
        <end position="377"/>
    </location>
</feature>
<protein>
    <submittedName>
        <fullName evidence="2">Glycosyl hydrolase family 43</fullName>
    </submittedName>
</protein>
<dbReference type="GO" id="GO:0016787">
    <property type="term" value="F:hydrolase activity"/>
    <property type="evidence" value="ECO:0007669"/>
    <property type="project" value="UniProtKB-KW"/>
</dbReference>
<evidence type="ECO:0000313" key="3">
    <source>
        <dbReference type="Proteomes" id="UP000195386"/>
    </source>
</evidence>
<proteinExistence type="predicted"/>
<dbReference type="RefSeq" id="WP_087426139.1">
    <property type="nucleotide sequence ID" value="NZ_CAMMFP010000014.1"/>
</dbReference>
<evidence type="ECO:0000313" key="2">
    <source>
        <dbReference type="EMBL" id="OUO01075.1"/>
    </source>
</evidence>
<reference evidence="3" key="1">
    <citation type="submission" date="2017-04" db="EMBL/GenBank/DDBJ databases">
        <title>Function of individual gut microbiota members based on whole genome sequencing of pure cultures obtained from chicken caecum.</title>
        <authorList>
            <person name="Medvecky M."/>
            <person name="Cejkova D."/>
            <person name="Polansky O."/>
            <person name="Karasova D."/>
            <person name="Kubasova T."/>
            <person name="Cizek A."/>
            <person name="Rychlik I."/>
        </authorList>
    </citation>
    <scope>NUCLEOTIDE SEQUENCE [LARGE SCALE GENOMIC DNA]</scope>
    <source>
        <strain evidence="3">An43</strain>
    </source>
</reference>
<dbReference type="CDD" id="cd08994">
    <property type="entry name" value="GH43_62_32_68_117_130-like"/>
    <property type="match status" value="1"/>
</dbReference>
<dbReference type="Proteomes" id="UP000195386">
    <property type="component" value="Unassembled WGS sequence"/>
</dbReference>
<gene>
    <name evidence="2" type="ORF">B5F97_09635</name>
</gene>
<dbReference type="AlphaFoldDB" id="A0A1Y3YT94"/>
<organism evidence="2 3">
    <name type="scientific">Bacteroides clarus</name>
    <dbReference type="NCBI Taxonomy" id="626929"/>
    <lineage>
        <taxon>Bacteria</taxon>
        <taxon>Pseudomonadati</taxon>
        <taxon>Bacteroidota</taxon>
        <taxon>Bacteroidia</taxon>
        <taxon>Bacteroidales</taxon>
        <taxon>Bacteroidaceae</taxon>
        <taxon>Bacteroides</taxon>
    </lineage>
</organism>
<keyword evidence="1" id="KW-0732">Signal</keyword>
<dbReference type="EMBL" id="NFII01000007">
    <property type="protein sequence ID" value="OUO01075.1"/>
    <property type="molecule type" value="Genomic_DNA"/>
</dbReference>
<dbReference type="InterPro" id="IPR023296">
    <property type="entry name" value="Glyco_hydro_beta-prop_sf"/>
</dbReference>
<keyword evidence="2" id="KW-0378">Hydrolase</keyword>